<feature type="compositionally biased region" description="Basic and acidic residues" evidence="1">
    <location>
        <begin position="107"/>
        <end position="126"/>
    </location>
</feature>
<organism evidence="2 3">
    <name type="scientific">Lutibaculum baratangense AMV1</name>
    <dbReference type="NCBI Taxonomy" id="631454"/>
    <lineage>
        <taxon>Bacteria</taxon>
        <taxon>Pseudomonadati</taxon>
        <taxon>Pseudomonadota</taxon>
        <taxon>Alphaproteobacteria</taxon>
        <taxon>Hyphomicrobiales</taxon>
        <taxon>Tepidamorphaceae</taxon>
        <taxon>Lutibaculum</taxon>
    </lineage>
</organism>
<proteinExistence type="predicted"/>
<protein>
    <submittedName>
        <fullName evidence="2">Uncharacterized protein</fullName>
    </submittedName>
</protein>
<name>V4TMG3_9HYPH</name>
<sequence>MASILEAHAQQIDRTLRQALGRQVPMCIVTWGDTAGFVTNASREEMQAAMHDRLGGKDTPERRALAAVLDAPRAYAPPDGISGDEAMSRVLEAVDNPVINAATGHHVGRDPEATAGKSEPRKSARD</sequence>
<evidence type="ECO:0000256" key="1">
    <source>
        <dbReference type="SAM" id="MobiDB-lite"/>
    </source>
</evidence>
<dbReference type="AlphaFoldDB" id="V4TMG3"/>
<reference evidence="2 3" key="1">
    <citation type="journal article" date="2014" name="Genome Announc.">
        <title>Draft Genome Sequence of Lutibaculum baratangense Strain AMV1T, Isolated from a Mud Volcano in Andamans, India.</title>
        <authorList>
            <person name="Singh A."/>
            <person name="Sreenivas A."/>
            <person name="Sathyanarayana Reddy G."/>
            <person name="Pinnaka A.K."/>
            <person name="Shivaji S."/>
        </authorList>
    </citation>
    <scope>NUCLEOTIDE SEQUENCE [LARGE SCALE GENOMIC DNA]</scope>
    <source>
        <strain evidence="2 3">AMV1</strain>
    </source>
</reference>
<evidence type="ECO:0000313" key="2">
    <source>
        <dbReference type="EMBL" id="ESR26933.1"/>
    </source>
</evidence>
<gene>
    <name evidence="2" type="ORF">N177_0717</name>
</gene>
<comment type="caution">
    <text evidence="2">The sequence shown here is derived from an EMBL/GenBank/DDBJ whole genome shotgun (WGS) entry which is preliminary data.</text>
</comment>
<accession>V4TMG3</accession>
<dbReference type="EMBL" id="AWXZ01000013">
    <property type="protein sequence ID" value="ESR26933.1"/>
    <property type="molecule type" value="Genomic_DNA"/>
</dbReference>
<dbReference type="STRING" id="631454.N177_0717"/>
<keyword evidence="3" id="KW-1185">Reference proteome</keyword>
<dbReference type="Proteomes" id="UP000017819">
    <property type="component" value="Unassembled WGS sequence"/>
</dbReference>
<evidence type="ECO:0000313" key="3">
    <source>
        <dbReference type="Proteomes" id="UP000017819"/>
    </source>
</evidence>
<feature type="region of interest" description="Disordered" evidence="1">
    <location>
        <begin position="101"/>
        <end position="126"/>
    </location>
</feature>